<dbReference type="Gene3D" id="3.30.110.40">
    <property type="entry name" value="TusA-like domain"/>
    <property type="match status" value="1"/>
</dbReference>
<evidence type="ECO:0000313" key="2">
    <source>
        <dbReference type="EMBL" id="NVN40086.1"/>
    </source>
</evidence>
<reference evidence="2 3" key="1">
    <citation type="submission" date="2020-06" db="EMBL/GenBank/DDBJ databases">
        <title>Description of novel acetic acid bacteria.</title>
        <authorList>
            <person name="Sombolestani A."/>
        </authorList>
    </citation>
    <scope>NUCLEOTIDE SEQUENCE [LARGE SCALE GENOMIC DNA]</scope>
    <source>
        <strain evidence="2 3">LMG 27010</strain>
    </source>
</reference>
<evidence type="ECO:0000259" key="1">
    <source>
        <dbReference type="Pfam" id="PF01206"/>
    </source>
</evidence>
<gene>
    <name evidence="2" type="ORF">HUK82_05840</name>
</gene>
<proteinExistence type="predicted"/>
<dbReference type="AlphaFoldDB" id="A0A850PCS3"/>
<dbReference type="InterPro" id="IPR001455">
    <property type="entry name" value="TusA-like"/>
</dbReference>
<dbReference type="EMBL" id="JABXXR010000026">
    <property type="protein sequence ID" value="NVN40086.1"/>
    <property type="molecule type" value="Genomic_DNA"/>
</dbReference>
<accession>A0A850PCS3</accession>
<keyword evidence="2" id="KW-0808">Transferase</keyword>
<evidence type="ECO:0000313" key="3">
    <source>
        <dbReference type="Proteomes" id="UP000585665"/>
    </source>
</evidence>
<keyword evidence="3" id="KW-1185">Reference proteome</keyword>
<dbReference type="Proteomes" id="UP000585665">
    <property type="component" value="Unassembled WGS sequence"/>
</dbReference>
<sequence>MSHRLTTENCIPLLDISHETCPMTFVHTRIALDRLAPGGLLDVRLKGVEARRNVPASARELGHSIVAETEGGAGILTVRIKKKEG</sequence>
<name>A0A850PCS3_9PROT</name>
<dbReference type="GO" id="GO:0016740">
    <property type="term" value="F:transferase activity"/>
    <property type="evidence" value="ECO:0007669"/>
    <property type="project" value="UniProtKB-KW"/>
</dbReference>
<dbReference type="CDD" id="cd00291">
    <property type="entry name" value="SirA_YedF_YeeD"/>
    <property type="match status" value="1"/>
</dbReference>
<protein>
    <submittedName>
        <fullName evidence="2">Sulfurtransferase TusA family protein</fullName>
    </submittedName>
</protein>
<feature type="domain" description="UPF0033" evidence="1">
    <location>
        <begin position="14"/>
        <end position="82"/>
    </location>
</feature>
<organism evidence="2 3">
    <name type="scientific">Ameyamaea chiangmaiensis</name>
    <dbReference type="NCBI Taxonomy" id="442969"/>
    <lineage>
        <taxon>Bacteria</taxon>
        <taxon>Pseudomonadati</taxon>
        <taxon>Pseudomonadota</taxon>
        <taxon>Alphaproteobacteria</taxon>
        <taxon>Acetobacterales</taxon>
        <taxon>Acetobacteraceae</taxon>
        <taxon>Ameyamaea</taxon>
    </lineage>
</organism>
<dbReference type="SUPFAM" id="SSF64307">
    <property type="entry name" value="SirA-like"/>
    <property type="match status" value="1"/>
</dbReference>
<dbReference type="InterPro" id="IPR036868">
    <property type="entry name" value="TusA-like_sf"/>
</dbReference>
<dbReference type="RefSeq" id="WP_176613057.1">
    <property type="nucleotide sequence ID" value="NZ_JABXXR010000026.1"/>
</dbReference>
<dbReference type="Pfam" id="PF01206">
    <property type="entry name" value="TusA"/>
    <property type="match status" value="1"/>
</dbReference>
<comment type="caution">
    <text evidence="2">The sequence shown here is derived from an EMBL/GenBank/DDBJ whole genome shotgun (WGS) entry which is preliminary data.</text>
</comment>